<evidence type="ECO:0008006" key="3">
    <source>
        <dbReference type="Google" id="ProtNLM"/>
    </source>
</evidence>
<protein>
    <recommendedName>
        <fullName evidence="3">F-box domain-containing protein</fullName>
    </recommendedName>
</protein>
<proteinExistence type="predicted"/>
<dbReference type="OrthoDB" id="2789810at2759"/>
<reference evidence="1" key="1">
    <citation type="submission" date="2020-11" db="EMBL/GenBank/DDBJ databases">
        <authorList>
            <consortium name="DOE Joint Genome Institute"/>
            <person name="Ahrendt S."/>
            <person name="Riley R."/>
            <person name="Andreopoulos W."/>
            <person name="Labutti K."/>
            <person name="Pangilinan J."/>
            <person name="Ruiz-Duenas F.J."/>
            <person name="Barrasa J.M."/>
            <person name="Sanchez-Garcia M."/>
            <person name="Camarero S."/>
            <person name="Miyauchi S."/>
            <person name="Serrano A."/>
            <person name="Linde D."/>
            <person name="Babiker R."/>
            <person name="Drula E."/>
            <person name="Ayuso-Fernandez I."/>
            <person name="Pacheco R."/>
            <person name="Padilla G."/>
            <person name="Ferreira P."/>
            <person name="Barriuso J."/>
            <person name="Kellner H."/>
            <person name="Castanera R."/>
            <person name="Alfaro M."/>
            <person name="Ramirez L."/>
            <person name="Pisabarro A.G."/>
            <person name="Kuo A."/>
            <person name="Tritt A."/>
            <person name="Lipzen A."/>
            <person name="He G."/>
            <person name="Yan M."/>
            <person name="Ng V."/>
            <person name="Cullen D."/>
            <person name="Martin F."/>
            <person name="Rosso M.-N."/>
            <person name="Henrissat B."/>
            <person name="Hibbett D."/>
            <person name="Martinez A.T."/>
            <person name="Grigoriev I.V."/>
        </authorList>
    </citation>
    <scope>NUCLEOTIDE SEQUENCE</scope>
    <source>
        <strain evidence="1">CBS 506.95</strain>
    </source>
</reference>
<dbReference type="AlphaFoldDB" id="A0A9P6EFQ9"/>
<accession>A0A9P6EFQ9</accession>
<evidence type="ECO:0000313" key="2">
    <source>
        <dbReference type="Proteomes" id="UP000807306"/>
    </source>
</evidence>
<sequence>MSVLDFPEELYDFIFDEVCSNPKDYLQYRMVCKTWLFYTTLKAFRITIINNDVADAFASISINPSSILSDCVHHLILDVDDVWLRRLLPCLQPFRRVEALELRSLSWPSVPLPIRLRLTSIFRHCLRRLVLGAGLSLGSFEEAQDLMYDFPALEELSIDGIIWNPYTTSPGAQLPEDFIAPRGLSANTESRAFPEGVRAVHIGQPVIKPFFSWIMSQKILPQVHLYSIANATLQDFVHLHSFFSLAQIHTRIISIAFHSTTSAQAVCPFTDAELHSMACADGERFLYLPSPLTMLERCPPPNPFLLEKPAEPLRSLQTFRIDNFIRYEDHARTSALFFAPNVLSWLYQKSKTTELRKIILCVHLRRVGEVDLHNIHWCMIDRLLIDLVETAPTQEQLFEGGKQQAHGSGMIAFEITGGVDFEALGELIRTRLPKCARAGSLTFSKYDSSWNWQ</sequence>
<keyword evidence="2" id="KW-1185">Reference proteome</keyword>
<dbReference type="Proteomes" id="UP000807306">
    <property type="component" value="Unassembled WGS sequence"/>
</dbReference>
<organism evidence="1 2">
    <name type="scientific">Crepidotus variabilis</name>
    <dbReference type="NCBI Taxonomy" id="179855"/>
    <lineage>
        <taxon>Eukaryota</taxon>
        <taxon>Fungi</taxon>
        <taxon>Dikarya</taxon>
        <taxon>Basidiomycota</taxon>
        <taxon>Agaricomycotina</taxon>
        <taxon>Agaricomycetes</taxon>
        <taxon>Agaricomycetidae</taxon>
        <taxon>Agaricales</taxon>
        <taxon>Agaricineae</taxon>
        <taxon>Crepidotaceae</taxon>
        <taxon>Crepidotus</taxon>
    </lineage>
</organism>
<gene>
    <name evidence="1" type="ORF">CPB83DRAFT_907282</name>
</gene>
<evidence type="ECO:0000313" key="1">
    <source>
        <dbReference type="EMBL" id="KAF9527919.1"/>
    </source>
</evidence>
<name>A0A9P6EFQ9_9AGAR</name>
<dbReference type="EMBL" id="MU157857">
    <property type="protein sequence ID" value="KAF9527919.1"/>
    <property type="molecule type" value="Genomic_DNA"/>
</dbReference>
<comment type="caution">
    <text evidence="1">The sequence shown here is derived from an EMBL/GenBank/DDBJ whole genome shotgun (WGS) entry which is preliminary data.</text>
</comment>